<keyword evidence="1" id="KW-0472">Membrane</keyword>
<gene>
    <name evidence="2" type="ORF">H1016_01350</name>
</gene>
<accession>A0A832V9P1</accession>
<comment type="caution">
    <text evidence="2">The sequence shown here is derived from an EMBL/GenBank/DDBJ whole genome shotgun (WGS) entry which is preliminary data.</text>
</comment>
<evidence type="ECO:0000313" key="3">
    <source>
        <dbReference type="Proteomes" id="UP000646946"/>
    </source>
</evidence>
<keyword evidence="3" id="KW-1185">Reference proteome</keyword>
<dbReference type="Proteomes" id="UP000646946">
    <property type="component" value="Unassembled WGS sequence"/>
</dbReference>
<organism evidence="2 3">
    <name type="scientific">Candidatus Naiadarchaeum limnaeum</name>
    <dbReference type="NCBI Taxonomy" id="2756139"/>
    <lineage>
        <taxon>Archaea</taxon>
        <taxon>Candidatus Undinarchaeota</taxon>
        <taxon>Candidatus Undinarchaeia</taxon>
        <taxon>Candidatus Naiadarchaeales</taxon>
        <taxon>Candidatus Naiadarchaeaceae</taxon>
        <taxon>Candidatus Naiadarchaeum</taxon>
    </lineage>
</organism>
<keyword evidence="1" id="KW-0812">Transmembrane</keyword>
<proteinExistence type="predicted"/>
<dbReference type="EMBL" id="DVAB01000012">
    <property type="protein sequence ID" value="HIK00166.1"/>
    <property type="molecule type" value="Genomic_DNA"/>
</dbReference>
<evidence type="ECO:0000313" key="2">
    <source>
        <dbReference type="EMBL" id="HIK00166.1"/>
    </source>
</evidence>
<dbReference type="InterPro" id="IPR030808">
    <property type="entry name" value="Glycosyl_04372"/>
</dbReference>
<dbReference type="GO" id="GO:0016740">
    <property type="term" value="F:transferase activity"/>
    <property type="evidence" value="ECO:0007669"/>
    <property type="project" value="UniProtKB-KW"/>
</dbReference>
<keyword evidence="1" id="KW-1133">Transmembrane helix</keyword>
<protein>
    <submittedName>
        <fullName evidence="2">TIGR04372 family glycosyltransferase</fullName>
    </submittedName>
</protein>
<name>A0A832V9P1_9ARCH</name>
<dbReference type="NCBIfam" id="TIGR04372">
    <property type="entry name" value="glycosyl_04372"/>
    <property type="match status" value="1"/>
</dbReference>
<sequence length="429" mass="50028">MVTPILLETHGSSRLLKIFFWTAVNLFSAAFILFLYLIKPFKFLKLFLLIDDKIGHLAANTDLFLRRIQNGAIKIEKGAFYIAIASKNQPNLQLFKMFKRKLLEVFKGRLKVVQISEPNYIQTFLRAVFSSKSLFGRTIFYQPLFAETYYTHEFSTIKPNLSFTPEEERHGKKLLRKIGMKEGSWFVCFHNRDSTFLKQTSDPQEWKYYNYRDSDINNYLKAAQYITSKGGFAVRMGSIVSKKLPSFKNPRIIDYASKFRADFLDIYLLAKCKFLLVSTSGLTTIAAIFNRPIALANIIPVIYPPIRKDSIYIPKKIWSKKEKRFLKFSEMIGFEGGRYTYTKDFNEAGLVPVENTPKEIYELAKEMYANLNGKYKYTKEDEKLQKKFRDIFQSSTTNRKDTCIGTNFLSKYNIRIGAKFLRENKDLLT</sequence>
<reference evidence="2 3" key="1">
    <citation type="journal article" name="Nat. Commun.">
        <title>Undinarchaeota illuminate DPANN phylogeny and the impact of gene transfer on archaeal evolution.</title>
        <authorList>
            <person name="Dombrowski N."/>
            <person name="Williams T.A."/>
            <person name="Sun J."/>
            <person name="Woodcroft B.J."/>
            <person name="Lee J.H."/>
            <person name="Minh B.Q."/>
            <person name="Rinke C."/>
            <person name="Spang A."/>
        </authorList>
    </citation>
    <scope>NUCLEOTIDE SEQUENCE [LARGE SCALE GENOMIC DNA]</scope>
    <source>
        <strain evidence="2">MAG_bin1129</strain>
    </source>
</reference>
<feature type="transmembrane region" description="Helical" evidence="1">
    <location>
        <begin position="18"/>
        <end position="38"/>
    </location>
</feature>
<dbReference type="AlphaFoldDB" id="A0A832V9P1"/>
<evidence type="ECO:0000256" key="1">
    <source>
        <dbReference type="SAM" id="Phobius"/>
    </source>
</evidence>